<proteinExistence type="predicted"/>
<keyword evidence="2" id="KW-1185">Reference proteome</keyword>
<organism evidence="1 2">
    <name type="scientific">Massilia aerilata</name>
    <dbReference type="NCBI Taxonomy" id="453817"/>
    <lineage>
        <taxon>Bacteria</taxon>
        <taxon>Pseudomonadati</taxon>
        <taxon>Pseudomonadota</taxon>
        <taxon>Betaproteobacteria</taxon>
        <taxon>Burkholderiales</taxon>
        <taxon>Oxalobacteraceae</taxon>
        <taxon>Telluria group</taxon>
        <taxon>Massilia</taxon>
    </lineage>
</organism>
<accession>A0ABW0RYG0</accession>
<dbReference type="RefSeq" id="WP_379770872.1">
    <property type="nucleotide sequence ID" value="NZ_JBHSMZ010000006.1"/>
</dbReference>
<protein>
    <submittedName>
        <fullName evidence="1">Uncharacterized protein</fullName>
    </submittedName>
</protein>
<name>A0ABW0RYG0_9BURK</name>
<sequence>MILDSTLKIADGARLAGHAGDTIGQVLAGVQQVAGIMVEITSASAEQRAPASNR</sequence>
<reference evidence="2" key="1">
    <citation type="journal article" date="2019" name="Int. J. Syst. Evol. Microbiol.">
        <title>The Global Catalogue of Microorganisms (GCM) 10K type strain sequencing project: providing services to taxonomists for standard genome sequencing and annotation.</title>
        <authorList>
            <consortium name="The Broad Institute Genomics Platform"/>
            <consortium name="The Broad Institute Genome Sequencing Center for Infectious Disease"/>
            <person name="Wu L."/>
            <person name="Ma J."/>
        </authorList>
    </citation>
    <scope>NUCLEOTIDE SEQUENCE [LARGE SCALE GENOMIC DNA]</scope>
    <source>
        <strain evidence="2">CGMCC 4.5798</strain>
    </source>
</reference>
<evidence type="ECO:0000313" key="1">
    <source>
        <dbReference type="EMBL" id="MFC5549197.1"/>
    </source>
</evidence>
<dbReference type="Proteomes" id="UP001596086">
    <property type="component" value="Unassembled WGS sequence"/>
</dbReference>
<comment type="caution">
    <text evidence="1">The sequence shown here is derived from an EMBL/GenBank/DDBJ whole genome shotgun (WGS) entry which is preliminary data.</text>
</comment>
<dbReference type="EMBL" id="JBHSMZ010000006">
    <property type="protein sequence ID" value="MFC5549197.1"/>
    <property type="molecule type" value="Genomic_DNA"/>
</dbReference>
<evidence type="ECO:0000313" key="2">
    <source>
        <dbReference type="Proteomes" id="UP001596086"/>
    </source>
</evidence>
<gene>
    <name evidence="1" type="ORF">ACFPO9_11795</name>
</gene>